<feature type="compositionally biased region" description="Basic residues" evidence="1">
    <location>
        <begin position="41"/>
        <end position="53"/>
    </location>
</feature>
<gene>
    <name evidence="3" type="ORF">C3747_562g7</name>
</gene>
<evidence type="ECO:0000259" key="2">
    <source>
        <dbReference type="PROSITE" id="PS50878"/>
    </source>
</evidence>
<dbReference type="PROSITE" id="PS50878">
    <property type="entry name" value="RT_POL"/>
    <property type="match status" value="1"/>
</dbReference>
<dbReference type="VEuPathDB" id="TriTrypDB:C3747_562g7"/>
<dbReference type="EMBL" id="PRFC01000562">
    <property type="protein sequence ID" value="PWU86173.1"/>
    <property type="molecule type" value="Genomic_DNA"/>
</dbReference>
<proteinExistence type="predicted"/>
<dbReference type="InterPro" id="IPR000477">
    <property type="entry name" value="RT_dom"/>
</dbReference>
<dbReference type="VEuPathDB" id="TriTrypDB:ECC02_013275"/>
<sequence>MYAAQSCWDTTPRRRMNAAANRWPLWTWCDTTYDCREKPSSRRHATRTNHNKQHNTDPPIDHFNNTTVGVVPSDRETTNDEEGSVSDAKEQQDPTAHQTERILTAADIYKARRAETLCTLQATGRAAALLTAAEAEPVVFSPELVQSLDDLYPQEDTRTYPEPAVSAPLVTFDSKDVAKMIESRLTRGAAPGLDGWTRELLYPLTKDKALLMEITAILTDMANGNVAPEVAHRLRATNLTVLRKPNKKFRPIGAECVWAKAISLMAVDAVMPALKTCFKNLQYGVGNNIELAIEKVRQDFHIKGSVAMLDGRNAYNAISRTAILSAVYGNTTWSPLWRVTRLLLGTEGLVGFYEKGQLVHSWTSTRGVRQGMVLGPVLFSIGTIATLRQLESSFPNASFTAYLDDVTVAAPPGMLGQVCEATSRAMRALGIETNEDKTEVLHTDGPVDMPAEYIRPFARVLGAGIANDPESELITRFVQRKAEETDRLFRAIVELPFAKHTQWRLLSVSALPRVTFLLRTHAPVHTRAAAEWFDDRVTGVLGRHHGRTRDEARTRHCGPPSAPREGAVSDGKRRLRSLPTRVSERRGKQHALTDDWDAKHQSDLYETLQGPDRKVFVSNTAAGGRQTPHGPAGACGRPRLFHLPTGTTTGARAAGGTEVRMWGRRIQ</sequence>
<feature type="region of interest" description="Disordered" evidence="1">
    <location>
        <begin position="544"/>
        <end position="592"/>
    </location>
</feature>
<dbReference type="AlphaFoldDB" id="A0A2V2UV94"/>
<evidence type="ECO:0000313" key="3">
    <source>
        <dbReference type="EMBL" id="PWU86173.1"/>
    </source>
</evidence>
<evidence type="ECO:0000313" key="4">
    <source>
        <dbReference type="Proteomes" id="UP000246078"/>
    </source>
</evidence>
<comment type="caution">
    <text evidence="3">The sequence shown here is derived from an EMBL/GenBank/DDBJ whole genome shotgun (WGS) entry which is preliminary data.</text>
</comment>
<dbReference type="Proteomes" id="UP000246078">
    <property type="component" value="Unassembled WGS sequence"/>
</dbReference>
<dbReference type="VEuPathDB" id="TriTrypDB:TcBrA4_0007730"/>
<reference evidence="3 4" key="1">
    <citation type="journal article" date="2018" name="Microb. Genom.">
        <title>Expanding an expanded genome: long-read sequencing of Trypanosoma cruzi.</title>
        <authorList>
            <person name="Berna L."/>
            <person name="Rodriguez M."/>
            <person name="Chiribao M.L."/>
            <person name="Parodi-Talice A."/>
            <person name="Pita S."/>
            <person name="Rijo G."/>
            <person name="Alvarez-Valin F."/>
            <person name="Robello C."/>
        </authorList>
    </citation>
    <scope>NUCLEOTIDE SEQUENCE [LARGE SCALE GENOMIC DNA]</scope>
    <source>
        <strain evidence="3 4">TCC</strain>
    </source>
</reference>
<organism evidence="3 4">
    <name type="scientific">Trypanosoma cruzi</name>
    <dbReference type="NCBI Taxonomy" id="5693"/>
    <lineage>
        <taxon>Eukaryota</taxon>
        <taxon>Discoba</taxon>
        <taxon>Euglenozoa</taxon>
        <taxon>Kinetoplastea</taxon>
        <taxon>Metakinetoplastina</taxon>
        <taxon>Trypanosomatida</taxon>
        <taxon>Trypanosomatidae</taxon>
        <taxon>Trypanosoma</taxon>
        <taxon>Schizotrypanum</taxon>
    </lineage>
</organism>
<accession>A0A2V2UV94</accession>
<name>A0A2V2UV94_TRYCR</name>
<dbReference type="SUPFAM" id="SSF56672">
    <property type="entry name" value="DNA/RNA polymerases"/>
    <property type="match status" value="1"/>
</dbReference>
<feature type="region of interest" description="Disordered" evidence="1">
    <location>
        <begin position="39"/>
        <end position="98"/>
    </location>
</feature>
<dbReference type="VEuPathDB" id="TriTrypDB:TcCL_ESM04742"/>
<feature type="domain" description="Reverse transcriptase" evidence="2">
    <location>
        <begin position="223"/>
        <end position="465"/>
    </location>
</feature>
<evidence type="ECO:0000256" key="1">
    <source>
        <dbReference type="SAM" id="MobiDB-lite"/>
    </source>
</evidence>
<feature type="compositionally biased region" description="Basic and acidic residues" evidence="1">
    <location>
        <begin position="582"/>
        <end position="592"/>
    </location>
</feature>
<dbReference type="InterPro" id="IPR043502">
    <property type="entry name" value="DNA/RNA_pol_sf"/>
</dbReference>
<protein>
    <submittedName>
        <fullName evidence="3">Putative SLACS retrotransposable element</fullName>
    </submittedName>
</protein>
<dbReference type="Pfam" id="PF00078">
    <property type="entry name" value="RVT_1"/>
    <property type="match status" value="1"/>
</dbReference>
<dbReference type="VEuPathDB" id="TriTrypDB:C4B63_500g5"/>